<dbReference type="GO" id="GO:0006529">
    <property type="term" value="P:asparagine biosynthetic process"/>
    <property type="evidence" value="ECO:0007669"/>
    <property type="project" value="UniProtKB-KW"/>
</dbReference>
<accession>A0A401Z2J3</accession>
<dbReference type="GO" id="GO:0005829">
    <property type="term" value="C:cytosol"/>
    <property type="evidence" value="ECO:0007669"/>
    <property type="project" value="TreeGrafter"/>
</dbReference>
<comment type="pathway">
    <text evidence="1">Amino-acid biosynthesis; L-asparagine biosynthesis; L-asparagine from L-aspartate (L-Gln route): step 1/1.</text>
</comment>
<proteinExistence type="predicted"/>
<dbReference type="Pfam" id="PF00733">
    <property type="entry name" value="Asn_synthase"/>
    <property type="match status" value="1"/>
</dbReference>
<dbReference type="SUPFAM" id="SSF52402">
    <property type="entry name" value="Adenine nucleotide alpha hydrolases-like"/>
    <property type="match status" value="1"/>
</dbReference>
<evidence type="ECO:0000256" key="1">
    <source>
        <dbReference type="ARBA" id="ARBA00005187"/>
    </source>
</evidence>
<evidence type="ECO:0000313" key="6">
    <source>
        <dbReference type="EMBL" id="GCE01077.1"/>
    </source>
</evidence>
<dbReference type="AlphaFoldDB" id="A0A401Z2J3"/>
<feature type="domain" description="Asparagine synthetase" evidence="5">
    <location>
        <begin position="208"/>
        <end position="599"/>
    </location>
</feature>
<dbReference type="InterPro" id="IPR001962">
    <property type="entry name" value="Asn_synthase"/>
</dbReference>
<evidence type="ECO:0000256" key="2">
    <source>
        <dbReference type="ARBA" id="ARBA00012737"/>
    </source>
</evidence>
<sequence length="616" mass="65470">MEAGFVVLPDCAGAAAVARILLADGAQVLAHASGRPWLVGRRLPGTLTTVAVGRDRLALIGHCPLAAGEAERALAGAHDAAGLDALARRLPGSAHLVASFDGRVRVQGTLSGVRAVFHTGVHGTPVASDRPAILAGLTGADVDDEALALRLLTPFAPHPLGPRPVWRGVRQVPEDCWLLLAPDGTTRTVRWWHPPPAELTLHQGAPAVRTALREAVRTRVAATPDGLVSSDLSGGLDSGTLTCLAAADSRPGTLLTVCAPQLDPGGDDMAFARRLGDRLPGTTHLLLDHEHAPTMYAGLDHPGGFVLPDGPPSWVRAGAWFADITHHVAGRGSRLHLCGHGGDELFTPAPAHLHSLARAHPLVALRHARGHGALAHWRPRATARALADSRTFPAWLDHSARHLTAPAPPQFHPALGWTPPLRMPDWATPDAVHTVRAHTRRAAVERPAPLAPDRGTHSTLERVRQAGAAIRYAAALMAAHGVDFAAPYLDDRVIESALAVRPDHRGSPNRYKPLLAEAMRGLVPDELLVRATKGEYGEDAYTGLRRHRATLLGLFEHSALAGRGLVDDHRVRATLLGDHPTVRPLIALEPTLACELWLRDPTHPHRSPAAATRGTP</sequence>
<reference evidence="6 7" key="1">
    <citation type="submission" date="2018-12" db="EMBL/GenBank/DDBJ databases">
        <title>Draft genome sequence of Embleya hyalina NBRC 13850T.</title>
        <authorList>
            <person name="Komaki H."/>
            <person name="Hosoyama A."/>
            <person name="Kimura A."/>
            <person name="Ichikawa N."/>
            <person name="Tamura T."/>
        </authorList>
    </citation>
    <scope>NUCLEOTIDE SEQUENCE [LARGE SCALE GENOMIC DNA]</scope>
    <source>
        <strain evidence="6 7">NBRC 13850</strain>
    </source>
</reference>
<dbReference type="PANTHER" id="PTHR43284:SF1">
    <property type="entry name" value="ASPARAGINE SYNTHETASE"/>
    <property type="match status" value="1"/>
</dbReference>
<dbReference type="Gene3D" id="3.40.50.620">
    <property type="entry name" value="HUPs"/>
    <property type="match status" value="2"/>
</dbReference>
<gene>
    <name evidence="6" type="primary">asnB_6</name>
    <name evidence="6" type="ORF">EHYA_08816</name>
</gene>
<dbReference type="EMBL" id="BIFH01000045">
    <property type="protein sequence ID" value="GCE01077.1"/>
    <property type="molecule type" value="Genomic_DNA"/>
</dbReference>
<comment type="catalytic activity">
    <reaction evidence="4">
        <text>L-aspartate + L-glutamine + ATP + H2O = L-asparagine + L-glutamate + AMP + diphosphate + H(+)</text>
        <dbReference type="Rhea" id="RHEA:12228"/>
        <dbReference type="ChEBI" id="CHEBI:15377"/>
        <dbReference type="ChEBI" id="CHEBI:15378"/>
        <dbReference type="ChEBI" id="CHEBI:29985"/>
        <dbReference type="ChEBI" id="CHEBI:29991"/>
        <dbReference type="ChEBI" id="CHEBI:30616"/>
        <dbReference type="ChEBI" id="CHEBI:33019"/>
        <dbReference type="ChEBI" id="CHEBI:58048"/>
        <dbReference type="ChEBI" id="CHEBI:58359"/>
        <dbReference type="ChEBI" id="CHEBI:456215"/>
        <dbReference type="EC" id="6.3.5.4"/>
    </reaction>
</comment>
<dbReference type="Proteomes" id="UP000286931">
    <property type="component" value="Unassembled WGS sequence"/>
</dbReference>
<evidence type="ECO:0000256" key="3">
    <source>
        <dbReference type="ARBA" id="ARBA00022888"/>
    </source>
</evidence>
<keyword evidence="3" id="KW-0028">Amino-acid biosynthesis</keyword>
<name>A0A401Z2J3_9ACTN</name>
<dbReference type="PANTHER" id="PTHR43284">
    <property type="entry name" value="ASPARAGINE SYNTHETASE (GLUTAMINE-HYDROLYZING)"/>
    <property type="match status" value="1"/>
</dbReference>
<dbReference type="EC" id="6.3.5.4" evidence="2"/>
<evidence type="ECO:0000313" key="7">
    <source>
        <dbReference type="Proteomes" id="UP000286931"/>
    </source>
</evidence>
<dbReference type="InterPro" id="IPR051786">
    <property type="entry name" value="ASN_synthetase/amidase"/>
</dbReference>
<keyword evidence="3" id="KW-0061">Asparagine biosynthesis</keyword>
<organism evidence="6 7">
    <name type="scientific">Embleya hyalina</name>
    <dbReference type="NCBI Taxonomy" id="516124"/>
    <lineage>
        <taxon>Bacteria</taxon>
        <taxon>Bacillati</taxon>
        <taxon>Actinomycetota</taxon>
        <taxon>Actinomycetes</taxon>
        <taxon>Kitasatosporales</taxon>
        <taxon>Streptomycetaceae</taxon>
        <taxon>Embleya</taxon>
    </lineage>
</organism>
<protein>
    <recommendedName>
        <fullName evidence="2">asparagine synthase (glutamine-hydrolyzing)</fullName>
        <ecNumber evidence="2">6.3.5.4</ecNumber>
    </recommendedName>
</protein>
<evidence type="ECO:0000259" key="5">
    <source>
        <dbReference type="Pfam" id="PF00733"/>
    </source>
</evidence>
<dbReference type="RefSeq" id="WP_246127280.1">
    <property type="nucleotide sequence ID" value="NZ_BIFH01000045.1"/>
</dbReference>
<dbReference type="GO" id="GO:0004066">
    <property type="term" value="F:asparagine synthase (glutamine-hydrolyzing) activity"/>
    <property type="evidence" value="ECO:0007669"/>
    <property type="project" value="UniProtKB-EC"/>
</dbReference>
<comment type="caution">
    <text evidence="6">The sequence shown here is derived from an EMBL/GenBank/DDBJ whole genome shotgun (WGS) entry which is preliminary data.</text>
</comment>
<keyword evidence="7" id="KW-1185">Reference proteome</keyword>
<evidence type="ECO:0000256" key="4">
    <source>
        <dbReference type="ARBA" id="ARBA00048741"/>
    </source>
</evidence>
<dbReference type="InterPro" id="IPR014729">
    <property type="entry name" value="Rossmann-like_a/b/a_fold"/>
</dbReference>